<evidence type="ECO:0000313" key="2">
    <source>
        <dbReference type="Proteomes" id="UP000287853"/>
    </source>
</evidence>
<reference evidence="1 2" key="1">
    <citation type="submission" date="2017-01" db="EMBL/GenBank/DDBJ databases">
        <title>The cable genome- insights into the physiology and evolution of filamentous bacteria capable of sulfide oxidation via long distance electron transfer.</title>
        <authorList>
            <person name="Schreiber L."/>
            <person name="Bjerg J.T."/>
            <person name="Boggild A."/>
            <person name="Van De Vossenberg J."/>
            <person name="Meysman F."/>
            <person name="Nielsen L.P."/>
            <person name="Schramm A."/>
            <person name="Kjeldsen K.U."/>
        </authorList>
    </citation>
    <scope>NUCLEOTIDE SEQUENCE [LARGE SCALE GENOMIC DNA]</scope>
    <source>
        <strain evidence="1">MCF</strain>
    </source>
</reference>
<organism evidence="1 2">
    <name type="scientific">Candidatus Electrothrix aarhusensis</name>
    <dbReference type="NCBI Taxonomy" id="1859131"/>
    <lineage>
        <taxon>Bacteria</taxon>
        <taxon>Pseudomonadati</taxon>
        <taxon>Thermodesulfobacteriota</taxon>
        <taxon>Desulfobulbia</taxon>
        <taxon>Desulfobulbales</taxon>
        <taxon>Desulfobulbaceae</taxon>
        <taxon>Candidatus Electrothrix</taxon>
    </lineage>
</organism>
<sequence>MAKQHMKVAIIEVIDNQLAANDPPETRQTLDRLLLEGHSEKDAKKLIGCVVTAEIFDVLKKGEPFNLERFIQALNALPKIPEG</sequence>
<dbReference type="EMBL" id="MTKO01000124">
    <property type="protein sequence ID" value="RWX43306.1"/>
    <property type="molecule type" value="Genomic_DNA"/>
</dbReference>
<keyword evidence="2" id="KW-1185">Reference proteome</keyword>
<dbReference type="AlphaFoldDB" id="A0A3S3QNU3"/>
<comment type="caution">
    <text evidence="1">The sequence shown here is derived from an EMBL/GenBank/DDBJ whole genome shotgun (WGS) entry which is preliminary data.</text>
</comment>
<dbReference type="Proteomes" id="UP000287853">
    <property type="component" value="Unassembled WGS sequence"/>
</dbReference>
<accession>A0A3S3QNU3</accession>
<protein>
    <submittedName>
        <fullName evidence="1">Uncharacterized protein</fullName>
    </submittedName>
</protein>
<evidence type="ECO:0000313" key="1">
    <source>
        <dbReference type="EMBL" id="RWX43306.1"/>
    </source>
</evidence>
<name>A0A3S3QNU3_9BACT</name>
<gene>
    <name evidence="1" type="ORF">H206_02904</name>
</gene>
<proteinExistence type="predicted"/>